<evidence type="ECO:0000313" key="2">
    <source>
        <dbReference type="EMBL" id="BCB01008.1"/>
    </source>
</evidence>
<gene>
    <name evidence="2" type="ORF">ATCC19606_33430</name>
</gene>
<dbReference type="EMBL" id="AP022836">
    <property type="protein sequence ID" value="BCB01008.1"/>
    <property type="molecule type" value="Genomic_DNA"/>
</dbReference>
<dbReference type="Pfam" id="PF02486">
    <property type="entry name" value="Rep_trans"/>
    <property type="match status" value="1"/>
</dbReference>
<accession>A0A6F8TJ67</accession>
<sequence length="407" mass="46576">MINTRKNTAEITPFYKMGVTNSRMASEEFTFPRNLDNQKLIKTEDGVLPVLHSVPCDIHGIAAVDWVTFSFGQETFGEKYAFLEPEEVDESLTEAIETWLDQILFEIFGFGLAVKRDKGMHFHTCSYELQDNLGMVLYGHANKKISVQINGTGCALARKGWESQLYKFLMRGCKRPKLNRIDLAHDDFEGNHLTVDLADSWDNIDGFWCGGREPNVEHKGAWKRPNGKGRTLNIGNRDSGKFCRIYERGKKEGDVLSLWTRAEVEFKGSDRFIPFDVLLNPSSYFIGAYPCFEWLAKELTQEMISPEKPEIVKKQSVINFDKSIEIMKHQFGKYIRQFSKIIASDELVAMLSSSKDEVPKRLKFSHAAVMQSLRINQPIQSLNEDYSLFVGVPLVNQTQYKDFIHAI</sequence>
<proteinExistence type="predicted"/>
<dbReference type="InterPro" id="IPR003491">
    <property type="entry name" value="REP-like_C"/>
</dbReference>
<dbReference type="GeneID" id="92892463"/>
<name>A0A6F8TJ67_ACIBA</name>
<organism evidence="2">
    <name type="scientific">Acinetobacter baumannii</name>
    <dbReference type="NCBI Taxonomy" id="470"/>
    <lineage>
        <taxon>Bacteria</taxon>
        <taxon>Pseudomonadati</taxon>
        <taxon>Pseudomonadota</taxon>
        <taxon>Gammaproteobacteria</taxon>
        <taxon>Moraxellales</taxon>
        <taxon>Moraxellaceae</taxon>
        <taxon>Acinetobacter</taxon>
        <taxon>Acinetobacter calcoaceticus/baumannii complex</taxon>
    </lineage>
</organism>
<feature type="domain" description="Replication initiation protein-like C-terminal" evidence="1">
    <location>
        <begin position="177"/>
        <end position="343"/>
    </location>
</feature>
<evidence type="ECO:0000259" key="1">
    <source>
        <dbReference type="Pfam" id="PF02486"/>
    </source>
</evidence>
<reference evidence="2" key="1">
    <citation type="submission" date="2020-03" db="EMBL/GenBank/DDBJ databases">
        <title>Complete genome sequence of Acinetobacter baumannii ATCC19606T, which is a model strain for tolerization of antimicrobial agents.</title>
        <authorList>
            <person name="Tsubouchi T."/>
            <person name="Suzuki M."/>
            <person name="Niki M."/>
            <person name="Oinuma K."/>
            <person name="Niki M."/>
            <person name="Shibayama K."/>
            <person name="Kakeya H."/>
            <person name="Kaneko Y."/>
        </authorList>
    </citation>
    <scope>NUCLEOTIDE SEQUENCE</scope>
    <source>
        <strain evidence="2">ATCC19606</strain>
    </source>
</reference>
<protein>
    <recommendedName>
        <fullName evidence="1">Replication initiation protein-like C-terminal domain-containing protein</fullName>
    </recommendedName>
</protein>
<dbReference type="RefSeq" id="WP_000611160.1">
    <property type="nucleotide sequence ID" value="NZ_AP025740.1"/>
</dbReference>
<dbReference type="AlphaFoldDB" id="A0A6F8TJ67"/>